<comment type="caution">
    <text evidence="2">The sequence shown here is derived from an EMBL/GenBank/DDBJ whole genome shotgun (WGS) entry which is preliminary data.</text>
</comment>
<evidence type="ECO:0000313" key="3">
    <source>
        <dbReference type="Proteomes" id="UP000037035"/>
    </source>
</evidence>
<dbReference type="OrthoDB" id="2503717at2759"/>
<evidence type="ECO:0000256" key="1">
    <source>
        <dbReference type="SAM" id="MobiDB-lite"/>
    </source>
</evidence>
<name>A0A0L6VFU9_9BASI</name>
<dbReference type="AlphaFoldDB" id="A0A0L6VFU9"/>
<dbReference type="VEuPathDB" id="FungiDB:VP01_1824g7"/>
<reference evidence="2 3" key="1">
    <citation type="submission" date="2015-08" db="EMBL/GenBank/DDBJ databases">
        <title>Next Generation Sequencing and Analysis of the Genome of Puccinia sorghi L Schw, the Causal Agent of Maize Common Rust.</title>
        <authorList>
            <person name="Rochi L."/>
            <person name="Burguener G."/>
            <person name="Darino M."/>
            <person name="Turjanski A."/>
            <person name="Kreff E."/>
            <person name="Dieguez M.J."/>
            <person name="Sacco F."/>
        </authorList>
    </citation>
    <scope>NUCLEOTIDE SEQUENCE [LARGE SCALE GENOMIC DNA]</scope>
    <source>
        <strain evidence="2 3">RO10H11247</strain>
    </source>
</reference>
<keyword evidence="3" id="KW-1185">Reference proteome</keyword>
<accession>A0A0L6VFU9</accession>
<protein>
    <recommendedName>
        <fullName evidence="4">BED-type domain-containing protein</fullName>
    </recommendedName>
</protein>
<dbReference type="EMBL" id="LAVV01006642">
    <property type="protein sequence ID" value="KNZ58975.1"/>
    <property type="molecule type" value="Genomic_DNA"/>
</dbReference>
<organism evidence="2 3">
    <name type="scientific">Puccinia sorghi</name>
    <dbReference type="NCBI Taxonomy" id="27349"/>
    <lineage>
        <taxon>Eukaryota</taxon>
        <taxon>Fungi</taxon>
        <taxon>Dikarya</taxon>
        <taxon>Basidiomycota</taxon>
        <taxon>Pucciniomycotina</taxon>
        <taxon>Pucciniomycetes</taxon>
        <taxon>Pucciniales</taxon>
        <taxon>Pucciniaceae</taxon>
        <taxon>Puccinia</taxon>
    </lineage>
</organism>
<dbReference type="Proteomes" id="UP000037035">
    <property type="component" value="Unassembled WGS sequence"/>
</dbReference>
<evidence type="ECO:0008006" key="4">
    <source>
        <dbReference type="Google" id="ProtNLM"/>
    </source>
</evidence>
<feature type="compositionally biased region" description="Polar residues" evidence="1">
    <location>
        <begin position="13"/>
        <end position="23"/>
    </location>
</feature>
<gene>
    <name evidence="2" type="ORF">VP01_1824g7</name>
</gene>
<feature type="region of interest" description="Disordered" evidence="1">
    <location>
        <begin position="1"/>
        <end position="23"/>
    </location>
</feature>
<sequence>MVIGPEDQPPAPTNTDINPSASASQAQKSWVWAHLKLNSKMNKVKCLALDQKKGGEPCGTLLTQDATSSTKSMSEHLRRVHLILPPSAEKPNQLLLPNLLKWQRVEHCILRKAIGYLFAKDDLPFSIVERP</sequence>
<proteinExistence type="predicted"/>
<dbReference type="STRING" id="27349.A0A0L6VFU9"/>
<evidence type="ECO:0000313" key="2">
    <source>
        <dbReference type="EMBL" id="KNZ58975.1"/>
    </source>
</evidence>